<keyword evidence="3" id="KW-1185">Reference proteome</keyword>
<dbReference type="OrthoDB" id="1696465at2759"/>
<evidence type="ECO:0000256" key="1">
    <source>
        <dbReference type="SAM" id="MobiDB-lite"/>
    </source>
</evidence>
<dbReference type="AlphaFoldDB" id="A0A9W7ILU4"/>
<accession>A0A9W7ILU4</accession>
<dbReference type="Proteomes" id="UP001165190">
    <property type="component" value="Unassembled WGS sequence"/>
</dbReference>
<reference evidence="2" key="1">
    <citation type="submission" date="2023-05" db="EMBL/GenBank/DDBJ databases">
        <title>Genome and transcriptome analyses reveal genes involved in the formation of fine ridges on petal epidermal cells in Hibiscus trionum.</title>
        <authorList>
            <person name="Koshimizu S."/>
            <person name="Masuda S."/>
            <person name="Ishii T."/>
            <person name="Shirasu K."/>
            <person name="Hoshino A."/>
            <person name="Arita M."/>
        </authorList>
    </citation>
    <scope>NUCLEOTIDE SEQUENCE</scope>
    <source>
        <strain evidence="2">Hamamatsu line</strain>
    </source>
</reference>
<name>A0A9W7ILU4_HIBTR</name>
<evidence type="ECO:0000313" key="2">
    <source>
        <dbReference type="EMBL" id="GMI97618.1"/>
    </source>
</evidence>
<protein>
    <submittedName>
        <fullName evidence="2">Uncharacterized protein</fullName>
    </submittedName>
</protein>
<sequence length="93" mass="10398">MTTGAADGFFRSLLYVGCICGSDHGVERRPYHRNCRCALHDKSLHRNCSCRFSTSKKVSYPIRRSWSEGCLAHSSPSPSSTGIGKLRLKSYKE</sequence>
<dbReference type="PANTHER" id="PTHR35121">
    <property type="entry name" value="HOMEODOMAIN PROTEIN 8, PUTATIVE-RELATED"/>
    <property type="match status" value="1"/>
</dbReference>
<comment type="caution">
    <text evidence="2">The sequence shown here is derived from an EMBL/GenBank/DDBJ whole genome shotgun (WGS) entry which is preliminary data.</text>
</comment>
<feature type="region of interest" description="Disordered" evidence="1">
    <location>
        <begin position="68"/>
        <end position="93"/>
    </location>
</feature>
<organism evidence="2 3">
    <name type="scientific">Hibiscus trionum</name>
    <name type="common">Flower of an hour</name>
    <dbReference type="NCBI Taxonomy" id="183268"/>
    <lineage>
        <taxon>Eukaryota</taxon>
        <taxon>Viridiplantae</taxon>
        <taxon>Streptophyta</taxon>
        <taxon>Embryophyta</taxon>
        <taxon>Tracheophyta</taxon>
        <taxon>Spermatophyta</taxon>
        <taxon>Magnoliopsida</taxon>
        <taxon>eudicotyledons</taxon>
        <taxon>Gunneridae</taxon>
        <taxon>Pentapetalae</taxon>
        <taxon>rosids</taxon>
        <taxon>malvids</taxon>
        <taxon>Malvales</taxon>
        <taxon>Malvaceae</taxon>
        <taxon>Malvoideae</taxon>
        <taxon>Hibiscus</taxon>
    </lineage>
</organism>
<gene>
    <name evidence="2" type="ORF">HRI_003431100</name>
</gene>
<dbReference type="EMBL" id="BSYR01000030">
    <property type="protein sequence ID" value="GMI97618.1"/>
    <property type="molecule type" value="Genomic_DNA"/>
</dbReference>
<evidence type="ECO:0000313" key="3">
    <source>
        <dbReference type="Proteomes" id="UP001165190"/>
    </source>
</evidence>
<dbReference type="PANTHER" id="PTHR35121:SF2">
    <property type="entry name" value="SWIM-TYPE DOMAIN-CONTAINING PROTEIN"/>
    <property type="match status" value="1"/>
</dbReference>
<proteinExistence type="predicted"/>